<feature type="domain" description="Laminin G" evidence="3">
    <location>
        <begin position="25"/>
        <end position="203"/>
    </location>
</feature>
<dbReference type="SMART" id="SM00179">
    <property type="entry name" value="EGF_CA"/>
    <property type="match status" value="1"/>
</dbReference>
<protein>
    <recommendedName>
        <fullName evidence="7">Pikachurin</fullName>
    </recommendedName>
</protein>
<keyword evidence="2" id="KW-0245">EGF-like domain</keyword>
<dbReference type="InterPro" id="IPR001791">
    <property type="entry name" value="Laminin_G"/>
</dbReference>
<evidence type="ECO:0000256" key="1">
    <source>
        <dbReference type="ARBA" id="ARBA00023157"/>
    </source>
</evidence>
<dbReference type="PROSITE" id="PS01186">
    <property type="entry name" value="EGF_2"/>
    <property type="match status" value="1"/>
</dbReference>
<keyword evidence="6" id="KW-1185">Reference proteome</keyword>
<evidence type="ECO:0000313" key="6">
    <source>
        <dbReference type="Proteomes" id="UP001367676"/>
    </source>
</evidence>
<dbReference type="InterPro" id="IPR050372">
    <property type="entry name" value="Neurexin-related_CASP"/>
</dbReference>
<dbReference type="InterPro" id="IPR013320">
    <property type="entry name" value="ConA-like_dom_sf"/>
</dbReference>
<dbReference type="Gene3D" id="2.60.120.200">
    <property type="match status" value="3"/>
</dbReference>
<dbReference type="AlphaFoldDB" id="A0AAN9Y667"/>
<dbReference type="Pfam" id="PF00054">
    <property type="entry name" value="Laminin_G_1"/>
    <property type="match status" value="1"/>
</dbReference>
<comment type="caution">
    <text evidence="5">The sequence shown here is derived from an EMBL/GenBank/DDBJ whole genome shotgun (WGS) entry which is preliminary data.</text>
</comment>
<evidence type="ECO:0000313" key="5">
    <source>
        <dbReference type="EMBL" id="KAK7598252.1"/>
    </source>
</evidence>
<dbReference type="Gene3D" id="2.10.25.10">
    <property type="entry name" value="Laminin"/>
    <property type="match status" value="1"/>
</dbReference>
<proteinExistence type="predicted"/>
<evidence type="ECO:0000259" key="4">
    <source>
        <dbReference type="PROSITE" id="PS50026"/>
    </source>
</evidence>
<dbReference type="Pfam" id="PF00008">
    <property type="entry name" value="EGF"/>
    <property type="match status" value="1"/>
</dbReference>
<evidence type="ECO:0000256" key="2">
    <source>
        <dbReference type="PROSITE-ProRule" id="PRU00076"/>
    </source>
</evidence>
<dbReference type="InterPro" id="IPR000742">
    <property type="entry name" value="EGF"/>
</dbReference>
<feature type="domain" description="Laminin G" evidence="3">
    <location>
        <begin position="465"/>
        <end position="653"/>
    </location>
</feature>
<dbReference type="GO" id="GO:0016020">
    <property type="term" value="C:membrane"/>
    <property type="evidence" value="ECO:0007669"/>
    <property type="project" value="UniProtKB-SubCell"/>
</dbReference>
<organism evidence="5 6">
    <name type="scientific">Parthenolecanium corni</name>
    <dbReference type="NCBI Taxonomy" id="536013"/>
    <lineage>
        <taxon>Eukaryota</taxon>
        <taxon>Metazoa</taxon>
        <taxon>Ecdysozoa</taxon>
        <taxon>Arthropoda</taxon>
        <taxon>Hexapoda</taxon>
        <taxon>Insecta</taxon>
        <taxon>Pterygota</taxon>
        <taxon>Neoptera</taxon>
        <taxon>Paraneoptera</taxon>
        <taxon>Hemiptera</taxon>
        <taxon>Sternorrhyncha</taxon>
        <taxon>Coccoidea</taxon>
        <taxon>Coccidae</taxon>
        <taxon>Parthenolecanium</taxon>
    </lineage>
</organism>
<dbReference type="Pfam" id="PF02210">
    <property type="entry name" value="Laminin_G_2"/>
    <property type="match status" value="2"/>
</dbReference>
<dbReference type="SMART" id="SM00181">
    <property type="entry name" value="EGF"/>
    <property type="match status" value="1"/>
</dbReference>
<reference evidence="5 6" key="1">
    <citation type="submission" date="2024-03" db="EMBL/GenBank/DDBJ databases">
        <title>Adaptation during the transition from Ophiocordyceps entomopathogen to insect associate is accompanied by gene loss and intensified selection.</title>
        <authorList>
            <person name="Ward C.M."/>
            <person name="Onetto C.A."/>
            <person name="Borneman A.R."/>
        </authorList>
    </citation>
    <scope>NUCLEOTIDE SEQUENCE [LARGE SCALE GENOMIC DNA]</scope>
    <source>
        <strain evidence="5">AWRI1</strain>
        <tissue evidence="5">Single Adult Female</tissue>
    </source>
</reference>
<accession>A0AAN9Y667</accession>
<keyword evidence="1 2" id="KW-1015">Disulfide bond</keyword>
<dbReference type="PROSITE" id="PS50026">
    <property type="entry name" value="EGF_3"/>
    <property type="match status" value="1"/>
</dbReference>
<comment type="caution">
    <text evidence="2">Lacks conserved residue(s) required for the propagation of feature annotation.</text>
</comment>
<dbReference type="PROSITE" id="PS50025">
    <property type="entry name" value="LAM_G_DOMAIN"/>
    <property type="match status" value="3"/>
</dbReference>
<dbReference type="Proteomes" id="UP001367676">
    <property type="component" value="Unassembled WGS sequence"/>
</dbReference>
<feature type="domain" description="EGF-like" evidence="4">
    <location>
        <begin position="204"/>
        <end position="240"/>
    </location>
</feature>
<evidence type="ECO:0008006" key="7">
    <source>
        <dbReference type="Google" id="ProtNLM"/>
    </source>
</evidence>
<name>A0AAN9Y667_9HEMI</name>
<dbReference type="SMART" id="SM00282">
    <property type="entry name" value="LamG"/>
    <property type="match status" value="3"/>
</dbReference>
<dbReference type="GO" id="GO:0005509">
    <property type="term" value="F:calcium ion binding"/>
    <property type="evidence" value="ECO:0007669"/>
    <property type="project" value="InterPro"/>
</dbReference>
<feature type="domain" description="Laminin G" evidence="3">
    <location>
        <begin position="245"/>
        <end position="424"/>
    </location>
</feature>
<dbReference type="SUPFAM" id="SSF49899">
    <property type="entry name" value="Concanavalin A-like lectins/glucanases"/>
    <property type="match status" value="3"/>
</dbReference>
<evidence type="ECO:0000259" key="3">
    <source>
        <dbReference type="PROSITE" id="PS50025"/>
    </source>
</evidence>
<sequence length="1237" mass="139685">MQLIVDVDVGFKAEVDCAVHLDVEIRVPKFSGQSWLAFPVLRAAYKHIQLEIEFRPESWDGVLFLTGERDDLAGDFVAIILHEGFVEFRFDCGSGVGVVRSDETVLLNKWNKLILYRHRWDAWIQLNKGKHIQGRSKGLFSRITFREPVFIGGRGNTTVLTDKIPTDRGFKGCVRYLEINGVLYNFAASPTGDAVSGFDVDECIADKCSNVPCKHGGKCITNDDSTQCLCPLGFIGDLCETRLDLQVPLFNGSSYLKYHGLGYSTLSWLDMEIILKPTSPDGIVLYNGHKIDGMGDFIAVYMSAGYLTFTFDLGTGSATIRSTYPVALDEWHTLRISRTGRYALLQVDIQPVAQIMSPGAFTQLSLHLNLFVGGVPNFDLISPKIKVSNSFVGCIQKITINERPLHILAEALGGLNIDNCPHPCLAKPCGFENDLSCQPLFDSYKCVCERNCRKGFEDNEVAPTNDIVTFNEESFLHYTDPEVNRRITSSNVSINLRFKTTSVMGLLLWYGSKHRNKDFLSLGITNGYLHLSYNVGNGEVSLLYNHTRIDDGHWHRVNIFREEFTGSMMVDNGEAIVTHSRGSFRQINANSGLYIGGVEDIATTTHNRYTKGIKGCISDFILNSDYHTCPSGYDHYSSRMYDHSHVNQSPDKTLTTIVSTYETPPSPTLSGPNQQKYTSAILNLIGKENLGMTLDSNGLVTNWKHVIKNLSEIAEYIVKEQKKKSGRTSSPMEKFCIHFIRTTTRSKIKLEIQPTLKIELVQLSHFSAGCLMFRLDVSFFVHLSHFSTGCLIFRLDVSHFSSSCLIFRLDVSFFGWMSHFSAGCLIFRLDVSLFGWISHFSTGCLIFRLDVSHFSSSCLIFRLDVSFFGWMSHYSAGCLIFRLDVSMFGWMSHFSAGCLIFRPDVSFFGWMSHYSAGCLIFRLDVSFFGWMSHYSTGCLIFRLDVSFFGWMSHYSAGCLIIRLDISFFDWMSHFSAGCLSFFVQLSNFSAGCLIFRLDISIFDWMSHFSAGCLIFWLDVSFFGWMSHFSAGCLIIRLDVSFFGWMSQCSAGCLIFRLDVSFFGWMSHFSAGCLIFRLDVSFFVQPSNFSAGCLIFRLDVSLFGWMSHFSAGCLIFRLDASIFGWMSHFSAGCLIFRLDVSIIGWMSHYSAGHLIFRLDVSFFSAGCLIIRLDVSLFGWMSHFSAGCLNFRLDVSFFGWMSHYSAGCLIFRLDVSFFVQLSHFWAGCLIFLGWMSHFF</sequence>
<gene>
    <name evidence="5" type="ORF">V9T40_006487</name>
</gene>
<dbReference type="GO" id="GO:0030154">
    <property type="term" value="P:cell differentiation"/>
    <property type="evidence" value="ECO:0007669"/>
    <property type="project" value="UniProtKB-ARBA"/>
</dbReference>
<dbReference type="PANTHER" id="PTHR15036">
    <property type="entry name" value="PIKACHURIN-LIKE PROTEIN"/>
    <property type="match status" value="1"/>
</dbReference>
<dbReference type="GO" id="GO:0009653">
    <property type="term" value="P:anatomical structure morphogenesis"/>
    <property type="evidence" value="ECO:0007669"/>
    <property type="project" value="UniProtKB-ARBA"/>
</dbReference>
<dbReference type="PANTHER" id="PTHR15036:SF85">
    <property type="entry name" value="SP2353, ISOFORM A"/>
    <property type="match status" value="1"/>
</dbReference>
<feature type="disulfide bond" evidence="2">
    <location>
        <begin position="230"/>
        <end position="239"/>
    </location>
</feature>
<dbReference type="PROSITE" id="PS00022">
    <property type="entry name" value="EGF_1"/>
    <property type="match status" value="1"/>
</dbReference>
<dbReference type="CDD" id="cd00110">
    <property type="entry name" value="LamG"/>
    <property type="match status" value="3"/>
</dbReference>
<dbReference type="CDD" id="cd00054">
    <property type="entry name" value="EGF_CA"/>
    <property type="match status" value="1"/>
</dbReference>
<dbReference type="EMBL" id="JBBCAQ010000014">
    <property type="protein sequence ID" value="KAK7598252.1"/>
    <property type="molecule type" value="Genomic_DNA"/>
</dbReference>
<dbReference type="GO" id="GO:0048513">
    <property type="term" value="P:animal organ development"/>
    <property type="evidence" value="ECO:0007669"/>
    <property type="project" value="UniProtKB-ARBA"/>
</dbReference>
<dbReference type="InterPro" id="IPR001881">
    <property type="entry name" value="EGF-like_Ca-bd_dom"/>
</dbReference>